<evidence type="ECO:0000313" key="3">
    <source>
        <dbReference type="Proteomes" id="UP000323258"/>
    </source>
</evidence>
<dbReference type="InterPro" id="IPR010331">
    <property type="entry name" value="ExoD"/>
</dbReference>
<comment type="caution">
    <text evidence="2">The sequence shown here is derived from an EMBL/GenBank/DDBJ whole genome shotgun (WGS) entry which is preliminary data.</text>
</comment>
<keyword evidence="1" id="KW-1133">Transmembrane helix</keyword>
<dbReference type="AlphaFoldDB" id="A0A5D4GN43"/>
<dbReference type="PANTHER" id="PTHR41795">
    <property type="entry name" value="EXOPOLYSACCHARIDE SYNTHESIS PROTEIN"/>
    <property type="match status" value="1"/>
</dbReference>
<proteinExistence type="predicted"/>
<dbReference type="PIRSF" id="PIRSF033239">
    <property type="entry name" value="ExoD"/>
    <property type="match status" value="1"/>
</dbReference>
<evidence type="ECO:0000313" key="2">
    <source>
        <dbReference type="EMBL" id="TYR30256.1"/>
    </source>
</evidence>
<reference evidence="2 3" key="2">
    <citation type="submission" date="2019-09" db="EMBL/GenBank/DDBJ databases">
        <title>Mesorhizobium sp. MaA-C15 isolated from Microcystis aeruginosa.</title>
        <authorList>
            <person name="Jeong S.E."/>
            <person name="Jin H.M."/>
            <person name="Jeon C.O."/>
        </authorList>
    </citation>
    <scope>NUCLEOTIDE SEQUENCE [LARGE SCALE GENOMIC DNA]</scope>
    <source>
        <strain evidence="2 3">MaA-C15</strain>
    </source>
</reference>
<reference evidence="2 3" key="1">
    <citation type="submission" date="2019-08" db="EMBL/GenBank/DDBJ databases">
        <authorList>
            <person name="Seo Y.L."/>
        </authorList>
    </citation>
    <scope>NUCLEOTIDE SEQUENCE [LARGE SCALE GENOMIC DNA]</scope>
    <source>
        <strain evidence="2 3">MaA-C15</strain>
    </source>
</reference>
<name>A0A5D4GN43_9HYPH</name>
<feature type="transmembrane region" description="Helical" evidence="1">
    <location>
        <begin position="121"/>
        <end position="145"/>
    </location>
</feature>
<dbReference type="Proteomes" id="UP000323258">
    <property type="component" value="Unassembled WGS sequence"/>
</dbReference>
<protein>
    <submittedName>
        <fullName evidence="2">Exopolysaccharide biosynthesis protein</fullName>
    </submittedName>
</protein>
<accession>A0A5D4GN43</accession>
<sequence length="212" mass="22523">MSLHYADRTETVRDALERAIASLTRPTVTLRELLAIIGDHGPLLLCALLSIPFLIPVSIPGVSTIFGLAILLLAIGITLNRTPWLPARVMDRAVDAQKLKGVLERGVKLILRIEAVISRRIEVLTAGSFAGRVNGLAIVAGALLLMLPLGLVPFSNTLPAFAILFLSIGMSQRDGFLVLAGYAALAATCVYFTILAYAAYAAGNGLLSIFAE</sequence>
<keyword evidence="1" id="KW-0812">Transmembrane</keyword>
<dbReference type="EMBL" id="VSZS01000067">
    <property type="protein sequence ID" value="TYR30256.1"/>
    <property type="molecule type" value="Genomic_DNA"/>
</dbReference>
<feature type="transmembrane region" description="Helical" evidence="1">
    <location>
        <begin position="176"/>
        <end position="200"/>
    </location>
</feature>
<keyword evidence="1" id="KW-0472">Membrane</keyword>
<feature type="transmembrane region" description="Helical" evidence="1">
    <location>
        <begin position="33"/>
        <end position="55"/>
    </location>
</feature>
<feature type="transmembrane region" description="Helical" evidence="1">
    <location>
        <begin position="61"/>
        <end position="80"/>
    </location>
</feature>
<dbReference type="Pfam" id="PF06055">
    <property type="entry name" value="ExoD"/>
    <property type="match status" value="1"/>
</dbReference>
<keyword evidence="3" id="KW-1185">Reference proteome</keyword>
<gene>
    <name evidence="2" type="ORF">FY036_20465</name>
</gene>
<dbReference type="RefSeq" id="WP_148916611.1">
    <property type="nucleotide sequence ID" value="NZ_VSZS01000067.1"/>
</dbReference>
<evidence type="ECO:0000256" key="1">
    <source>
        <dbReference type="SAM" id="Phobius"/>
    </source>
</evidence>
<organism evidence="2 3">
    <name type="scientific">Neoaquamicrobium microcysteis</name>
    <dbReference type="NCBI Taxonomy" id="2682781"/>
    <lineage>
        <taxon>Bacteria</taxon>
        <taxon>Pseudomonadati</taxon>
        <taxon>Pseudomonadota</taxon>
        <taxon>Alphaproteobacteria</taxon>
        <taxon>Hyphomicrobiales</taxon>
        <taxon>Phyllobacteriaceae</taxon>
        <taxon>Neoaquamicrobium</taxon>
    </lineage>
</organism>
<dbReference type="OrthoDB" id="21339at2"/>
<dbReference type="PANTHER" id="PTHR41795:SF1">
    <property type="entry name" value="EXOPOLYSACCHARIDE SYNTHESIS PROTEIN"/>
    <property type="match status" value="1"/>
</dbReference>
<feature type="transmembrane region" description="Helical" evidence="1">
    <location>
        <begin position="151"/>
        <end position="169"/>
    </location>
</feature>